<feature type="region of interest" description="Disordered" evidence="1">
    <location>
        <begin position="137"/>
        <end position="159"/>
    </location>
</feature>
<keyword evidence="4" id="KW-1185">Reference proteome</keyword>
<proteinExistence type="predicted"/>
<evidence type="ECO:0000313" key="4">
    <source>
        <dbReference type="Proteomes" id="UP001565368"/>
    </source>
</evidence>
<keyword evidence="2" id="KW-1133">Transmembrane helix</keyword>
<feature type="transmembrane region" description="Helical" evidence="2">
    <location>
        <begin position="35"/>
        <end position="55"/>
    </location>
</feature>
<evidence type="ECO:0000313" key="3">
    <source>
        <dbReference type="EMBL" id="KAL1410242.1"/>
    </source>
</evidence>
<evidence type="ECO:0000256" key="2">
    <source>
        <dbReference type="SAM" id="Phobius"/>
    </source>
</evidence>
<protein>
    <submittedName>
        <fullName evidence="3">Uncharacterized protein</fullName>
    </submittedName>
</protein>
<sequence>MSSAPGSATGAAPSAITSGAPSNPAPSSASPTNNLFYILIAVLGAFGVVSFINLMRTRRRRRLVLGEADRLGLMVPGMPGYVPLRDRAALLQADGWRLPEWWEIVDGRSEHKEAESEKGGGGVAHVRAVEFESPPAAGVDAGVDAPSPSSSQPPLPPYEAEHATAGLIELPEWSDLRPLALIPIPEVVDEPTKPWSPIPYFPNYVSYPKTLHNPKKKRFGQGVEPEYDTLLGEPLEVVVAVRMPARPVPQTSDDGDEDVINEWGGLELGVTSLSVSKGAENSARSSSQ</sequence>
<feature type="region of interest" description="Disordered" evidence="1">
    <location>
        <begin position="1"/>
        <end position="27"/>
    </location>
</feature>
<dbReference type="GeneID" id="95985290"/>
<accession>A0ABR3Q706</accession>
<reference evidence="3 4" key="1">
    <citation type="submission" date="2023-08" db="EMBL/GenBank/DDBJ databases">
        <title>Annotated Genome Sequence of Vanrija albida AlHP1.</title>
        <authorList>
            <person name="Herzog R."/>
        </authorList>
    </citation>
    <scope>NUCLEOTIDE SEQUENCE [LARGE SCALE GENOMIC DNA]</scope>
    <source>
        <strain evidence="3 4">AlHP1</strain>
    </source>
</reference>
<keyword evidence="2" id="KW-0472">Membrane</keyword>
<name>A0ABR3Q706_9TREE</name>
<dbReference type="RefSeq" id="XP_069210186.1">
    <property type="nucleotide sequence ID" value="XM_069352768.1"/>
</dbReference>
<keyword evidence="2" id="KW-0812">Transmembrane</keyword>
<dbReference type="Proteomes" id="UP001565368">
    <property type="component" value="Unassembled WGS sequence"/>
</dbReference>
<organism evidence="3 4">
    <name type="scientific">Vanrija albida</name>
    <dbReference type="NCBI Taxonomy" id="181172"/>
    <lineage>
        <taxon>Eukaryota</taxon>
        <taxon>Fungi</taxon>
        <taxon>Dikarya</taxon>
        <taxon>Basidiomycota</taxon>
        <taxon>Agaricomycotina</taxon>
        <taxon>Tremellomycetes</taxon>
        <taxon>Trichosporonales</taxon>
        <taxon>Trichosporonaceae</taxon>
        <taxon>Vanrija</taxon>
    </lineage>
</organism>
<evidence type="ECO:0000256" key="1">
    <source>
        <dbReference type="SAM" id="MobiDB-lite"/>
    </source>
</evidence>
<comment type="caution">
    <text evidence="3">The sequence shown here is derived from an EMBL/GenBank/DDBJ whole genome shotgun (WGS) entry which is preliminary data.</text>
</comment>
<dbReference type="EMBL" id="JBBXJM010000003">
    <property type="protein sequence ID" value="KAL1410242.1"/>
    <property type="molecule type" value="Genomic_DNA"/>
</dbReference>
<gene>
    <name evidence="3" type="ORF">Q8F55_004247</name>
</gene>